<evidence type="ECO:0000256" key="2">
    <source>
        <dbReference type="SAM" id="SignalP"/>
    </source>
</evidence>
<organism evidence="3 4">
    <name type="scientific">Paracraurococcus lichenis</name>
    <dbReference type="NCBI Taxonomy" id="3064888"/>
    <lineage>
        <taxon>Bacteria</taxon>
        <taxon>Pseudomonadati</taxon>
        <taxon>Pseudomonadota</taxon>
        <taxon>Alphaproteobacteria</taxon>
        <taxon>Acetobacterales</taxon>
        <taxon>Roseomonadaceae</taxon>
        <taxon>Paracraurococcus</taxon>
    </lineage>
</organism>
<evidence type="ECO:0000256" key="1">
    <source>
        <dbReference type="ARBA" id="ARBA00006987"/>
    </source>
</evidence>
<dbReference type="Gene3D" id="3.40.190.10">
    <property type="entry name" value="Periplasmic binding protein-like II"/>
    <property type="match status" value="1"/>
</dbReference>
<dbReference type="Gene3D" id="3.40.190.150">
    <property type="entry name" value="Bordetella uptake gene, domain 1"/>
    <property type="match status" value="1"/>
</dbReference>
<sequence>MHRRGLLTASLAATAMLTGGAGDPDWPARPITLVVPFTAGGPTDVLARTLAEPMSRALGQPVTVENITGAGGTVGAAHVAQARPDGYNLLLGNIGVATSAALYRNLPYDPATAFETIGLVSPVPMVLVARPDLPARSLSELLAWARGRGAAVNFAHAGVGSASHLCATLLRVETGIPMTAIAFRGTAPAMKELMAGRIDLTCDQTTSALPYVRDGRVKAIVATTSARLPVLPQVPTAAESGLPALEVTIWHGLYAPRGTPAPVVERLSLALKAALRDERVVARLADLATTPEPQERATPAAHRALLEAEMARWRAVLQGAGGLVE</sequence>
<dbReference type="EMBL" id="JAUTWS010000034">
    <property type="protein sequence ID" value="MDO9711787.1"/>
    <property type="molecule type" value="Genomic_DNA"/>
</dbReference>
<keyword evidence="2" id="KW-0732">Signal</keyword>
<comment type="similarity">
    <text evidence="1">Belongs to the UPF0065 (bug) family.</text>
</comment>
<dbReference type="RefSeq" id="WP_305106640.1">
    <property type="nucleotide sequence ID" value="NZ_JAUTWS010000034.1"/>
</dbReference>
<evidence type="ECO:0000313" key="4">
    <source>
        <dbReference type="Proteomes" id="UP001243009"/>
    </source>
</evidence>
<gene>
    <name evidence="3" type="ORF">Q7A36_25795</name>
</gene>
<reference evidence="3 4" key="1">
    <citation type="submission" date="2023-08" db="EMBL/GenBank/DDBJ databases">
        <title>The draft genome sequence of Paracraurococcus sp. LOR1-02.</title>
        <authorList>
            <person name="Kingkaew E."/>
            <person name="Tanasupawat S."/>
        </authorList>
    </citation>
    <scope>NUCLEOTIDE SEQUENCE [LARGE SCALE GENOMIC DNA]</scope>
    <source>
        <strain evidence="3 4">LOR1-02</strain>
    </source>
</reference>
<dbReference type="PIRSF" id="PIRSF017082">
    <property type="entry name" value="YflP"/>
    <property type="match status" value="1"/>
</dbReference>
<dbReference type="InterPro" id="IPR042100">
    <property type="entry name" value="Bug_dom1"/>
</dbReference>
<dbReference type="PANTHER" id="PTHR42928:SF5">
    <property type="entry name" value="BLR1237 PROTEIN"/>
    <property type="match status" value="1"/>
</dbReference>
<feature type="chain" id="PRO_5045211755" evidence="2">
    <location>
        <begin position="22"/>
        <end position="325"/>
    </location>
</feature>
<dbReference type="Pfam" id="PF03401">
    <property type="entry name" value="TctC"/>
    <property type="match status" value="1"/>
</dbReference>
<keyword evidence="4" id="KW-1185">Reference proteome</keyword>
<comment type="caution">
    <text evidence="3">The sequence shown here is derived from an EMBL/GenBank/DDBJ whole genome shotgun (WGS) entry which is preliminary data.</text>
</comment>
<dbReference type="PANTHER" id="PTHR42928">
    <property type="entry name" value="TRICARBOXYLATE-BINDING PROTEIN"/>
    <property type="match status" value="1"/>
</dbReference>
<dbReference type="Proteomes" id="UP001243009">
    <property type="component" value="Unassembled WGS sequence"/>
</dbReference>
<name>A0ABT9E6I7_9PROT</name>
<proteinExistence type="inferred from homology"/>
<dbReference type="SUPFAM" id="SSF53850">
    <property type="entry name" value="Periplasmic binding protein-like II"/>
    <property type="match status" value="1"/>
</dbReference>
<evidence type="ECO:0000313" key="3">
    <source>
        <dbReference type="EMBL" id="MDO9711787.1"/>
    </source>
</evidence>
<dbReference type="InterPro" id="IPR005064">
    <property type="entry name" value="BUG"/>
</dbReference>
<protein>
    <submittedName>
        <fullName evidence="3">Tripartite tricarboxylate transporter substrate-binding protein</fullName>
    </submittedName>
</protein>
<accession>A0ABT9E6I7</accession>
<feature type="signal peptide" evidence="2">
    <location>
        <begin position="1"/>
        <end position="21"/>
    </location>
</feature>